<evidence type="ECO:0000256" key="1">
    <source>
        <dbReference type="ARBA" id="ARBA00004123"/>
    </source>
</evidence>
<keyword evidence="11" id="KW-1185">Reference proteome</keyword>
<feature type="compositionally biased region" description="Basic and acidic residues" evidence="8">
    <location>
        <begin position="28"/>
        <end position="38"/>
    </location>
</feature>
<dbReference type="InterPro" id="IPR007219">
    <property type="entry name" value="XnlR_reg_dom"/>
</dbReference>
<dbReference type="CDD" id="cd12148">
    <property type="entry name" value="fungal_TF_MHR"/>
    <property type="match status" value="1"/>
</dbReference>
<proteinExistence type="predicted"/>
<evidence type="ECO:0000313" key="10">
    <source>
        <dbReference type="EMBL" id="ORY31969.1"/>
    </source>
</evidence>
<dbReference type="InParanoid" id="A0A1Y2BAX8"/>
<dbReference type="EMBL" id="MCFC01000012">
    <property type="protein sequence ID" value="ORY31969.1"/>
    <property type="molecule type" value="Genomic_DNA"/>
</dbReference>
<dbReference type="GO" id="GO:0000785">
    <property type="term" value="C:chromatin"/>
    <property type="evidence" value="ECO:0007669"/>
    <property type="project" value="TreeGrafter"/>
</dbReference>
<keyword evidence="6" id="KW-0539">Nucleus</keyword>
<dbReference type="Pfam" id="PF00096">
    <property type="entry name" value="zf-C2H2"/>
    <property type="match status" value="2"/>
</dbReference>
<comment type="subcellular location">
    <subcellularLocation>
        <location evidence="1">Nucleus</location>
    </subcellularLocation>
</comment>
<dbReference type="Gene3D" id="3.30.160.60">
    <property type="entry name" value="Classic Zinc Finger"/>
    <property type="match status" value="2"/>
</dbReference>
<evidence type="ECO:0000256" key="2">
    <source>
        <dbReference type="ARBA" id="ARBA00022723"/>
    </source>
</evidence>
<evidence type="ECO:0000256" key="4">
    <source>
        <dbReference type="ARBA" id="ARBA00022771"/>
    </source>
</evidence>
<dbReference type="PROSITE" id="PS00028">
    <property type="entry name" value="ZINC_FINGER_C2H2_1"/>
    <property type="match status" value="2"/>
</dbReference>
<feature type="region of interest" description="Disordered" evidence="8">
    <location>
        <begin position="270"/>
        <end position="302"/>
    </location>
</feature>
<dbReference type="GO" id="GO:0008270">
    <property type="term" value="F:zinc ion binding"/>
    <property type="evidence" value="ECO:0007669"/>
    <property type="project" value="UniProtKB-KW"/>
</dbReference>
<accession>A0A1Y2BAX8</accession>
<dbReference type="InterPro" id="IPR013087">
    <property type="entry name" value="Znf_C2H2_type"/>
</dbReference>
<keyword evidence="5" id="KW-0862">Zinc</keyword>
<dbReference type="PANTHER" id="PTHR40626:SF11">
    <property type="entry name" value="ZINC FINGER PROTEIN YPR022C"/>
    <property type="match status" value="1"/>
</dbReference>
<dbReference type="STRING" id="71784.A0A1Y2BAX8"/>
<dbReference type="InterPro" id="IPR051059">
    <property type="entry name" value="VerF-like"/>
</dbReference>
<feature type="region of interest" description="Disordered" evidence="8">
    <location>
        <begin position="320"/>
        <end position="348"/>
    </location>
</feature>
<feature type="compositionally biased region" description="Acidic residues" evidence="8">
    <location>
        <begin position="157"/>
        <end position="166"/>
    </location>
</feature>
<feature type="compositionally biased region" description="Basic and acidic residues" evidence="8">
    <location>
        <begin position="144"/>
        <end position="156"/>
    </location>
</feature>
<dbReference type="GO" id="GO:0005634">
    <property type="term" value="C:nucleus"/>
    <property type="evidence" value="ECO:0007669"/>
    <property type="project" value="UniProtKB-SubCell"/>
</dbReference>
<dbReference type="Pfam" id="PF04082">
    <property type="entry name" value="Fungal_trans"/>
    <property type="match status" value="1"/>
</dbReference>
<dbReference type="InterPro" id="IPR036236">
    <property type="entry name" value="Znf_C2H2_sf"/>
</dbReference>
<dbReference type="PROSITE" id="PS50157">
    <property type="entry name" value="ZINC_FINGER_C2H2_2"/>
    <property type="match status" value="2"/>
</dbReference>
<keyword evidence="4 7" id="KW-0863">Zinc-finger</keyword>
<feature type="compositionally biased region" description="Low complexity" evidence="8">
    <location>
        <begin position="270"/>
        <end position="281"/>
    </location>
</feature>
<dbReference type="OrthoDB" id="1405595at2759"/>
<dbReference type="Proteomes" id="UP000193986">
    <property type="component" value="Unassembled WGS sequence"/>
</dbReference>
<keyword evidence="3" id="KW-0677">Repeat</keyword>
<feature type="compositionally biased region" description="Pro residues" evidence="8">
    <location>
        <begin position="93"/>
        <end position="108"/>
    </location>
</feature>
<evidence type="ECO:0000256" key="7">
    <source>
        <dbReference type="PROSITE-ProRule" id="PRU00042"/>
    </source>
</evidence>
<feature type="compositionally biased region" description="Basic and acidic residues" evidence="8">
    <location>
        <begin position="1"/>
        <end position="10"/>
    </location>
</feature>
<dbReference type="SUPFAM" id="SSF57667">
    <property type="entry name" value="beta-beta-alpha zinc fingers"/>
    <property type="match status" value="1"/>
</dbReference>
<evidence type="ECO:0000313" key="11">
    <source>
        <dbReference type="Proteomes" id="UP000193986"/>
    </source>
</evidence>
<evidence type="ECO:0000259" key="9">
    <source>
        <dbReference type="PROSITE" id="PS50157"/>
    </source>
</evidence>
<evidence type="ECO:0000256" key="3">
    <source>
        <dbReference type="ARBA" id="ARBA00022737"/>
    </source>
</evidence>
<dbReference type="AlphaFoldDB" id="A0A1Y2BAX8"/>
<dbReference type="GO" id="GO:0000978">
    <property type="term" value="F:RNA polymerase II cis-regulatory region sequence-specific DNA binding"/>
    <property type="evidence" value="ECO:0007669"/>
    <property type="project" value="InterPro"/>
</dbReference>
<dbReference type="GO" id="GO:0006351">
    <property type="term" value="P:DNA-templated transcription"/>
    <property type="evidence" value="ECO:0007669"/>
    <property type="project" value="InterPro"/>
</dbReference>
<evidence type="ECO:0000256" key="6">
    <source>
        <dbReference type="ARBA" id="ARBA00023242"/>
    </source>
</evidence>
<feature type="region of interest" description="Disordered" evidence="8">
    <location>
        <begin position="1"/>
        <end position="47"/>
    </location>
</feature>
<sequence>MPSRPERDASAESISLSPEELGGGGGRRGKDGGKDKETFGCPYPGCGQSYSRMEYLKRHQRKHQDVRPFSCKDCSKAFARSDVLLRHRRRCHPTPPPADRNSQSPPPVHRGYPGVPVSSSRNDIREASPVRGRKHPRQSSGEDQDARPAVRLRSTEGESDLEDSPYESDRFRTGASNGGVYGVTEYPYQTDDSATYTPHLLPMFQQNQQYHNMNNPDHLEDASVLLSMAYPSGFPSSGSNGSAQPQRVPDVPDWAGGQTINMMMEAASAHANGGNTNTNTAAERDRSSSIASKTSENQANGGEATLTEAMGNFLGAMNWLGAGKEGSTPGEGASNGWPAGSPKPLSPFPISSLFSPSAFGIPSLPDPNATNGDGDDEANADIYTLLNQLAAYDVPQTRSNPNPERPLLRLAHRDMVMRAGEEAPKSSRFHLPGDRFHGCYQIPHWALPPLKTLSLMASRTFHTVLNHFSFVHSPTFRLVDTAACLAFAICTVGGIKSGKHKYAYHNLLQRPLKPGSETQEWDGPVPPGGSWESMYKENYEAEFGDADAERVVEWENGPIVRNEKSNMLVKSFALAQGVLMTEYNTALLQALVLYNAPYFLSDDEAERTLANMFMGTIASIARQIGFYTEDLEHFDVNIQIPSSPYTPNDLDLYWRRWIQLETRRRTAYLVYHLDTVSSLESNVPPILSGCEISLMPLPAPDTLWKAETAEQWLAAAKKYKPMTLDEAMRRMFYLPTYGAFDTLHEKADTKYYNLLNETEYGPFARSAMILTLLRGLIDIGEGKRDRGDWRDLTDLWVGCSWLRPAHKMLDQSGNDLGGVTRECLRARFAMGLEKWRQGWDFDPLCLSPGQKSSTSTSPTGPTVSPPLRLGDPHLKLNYCEEALPFYWLALALLNILNQAPTHEPGWNVFGTHNGQPGIKYGDMLKSARMFTRMGEGTGCHIFSCVASSMHTTPNGTSEASNTNNPTSVSAVSDLAAFEGMDGIDLGFGLGDGLDVY</sequence>
<keyword evidence="2" id="KW-0479">Metal-binding</keyword>
<dbReference type="PANTHER" id="PTHR40626">
    <property type="entry name" value="MIP31509P"/>
    <property type="match status" value="1"/>
</dbReference>
<dbReference type="SMART" id="SM00355">
    <property type="entry name" value="ZnF_C2H2"/>
    <property type="match status" value="2"/>
</dbReference>
<feature type="domain" description="C2H2-type" evidence="9">
    <location>
        <begin position="39"/>
        <end position="68"/>
    </location>
</feature>
<comment type="caution">
    <text evidence="10">The sequence shown here is derived from an EMBL/GenBank/DDBJ whole genome shotgun (WGS) entry which is preliminary data.</text>
</comment>
<gene>
    <name evidence="10" type="ORF">BCR39DRAFT_524873</name>
</gene>
<feature type="domain" description="C2H2-type" evidence="9">
    <location>
        <begin position="69"/>
        <end position="97"/>
    </location>
</feature>
<dbReference type="GO" id="GO:0000981">
    <property type="term" value="F:DNA-binding transcription factor activity, RNA polymerase II-specific"/>
    <property type="evidence" value="ECO:0007669"/>
    <property type="project" value="InterPro"/>
</dbReference>
<evidence type="ECO:0000256" key="5">
    <source>
        <dbReference type="ARBA" id="ARBA00022833"/>
    </source>
</evidence>
<feature type="compositionally biased region" description="Polar residues" evidence="8">
    <location>
        <begin position="288"/>
        <end position="300"/>
    </location>
</feature>
<feature type="region of interest" description="Disordered" evidence="8">
    <location>
        <begin position="359"/>
        <end position="378"/>
    </location>
</feature>
<organism evidence="10 11">
    <name type="scientific">Naematelia encephala</name>
    <dbReference type="NCBI Taxonomy" id="71784"/>
    <lineage>
        <taxon>Eukaryota</taxon>
        <taxon>Fungi</taxon>
        <taxon>Dikarya</taxon>
        <taxon>Basidiomycota</taxon>
        <taxon>Agaricomycotina</taxon>
        <taxon>Tremellomycetes</taxon>
        <taxon>Tremellales</taxon>
        <taxon>Naemateliaceae</taxon>
        <taxon>Naematelia</taxon>
    </lineage>
</organism>
<evidence type="ECO:0000256" key="8">
    <source>
        <dbReference type="SAM" id="MobiDB-lite"/>
    </source>
</evidence>
<feature type="region of interest" description="Disordered" evidence="8">
    <location>
        <begin position="83"/>
        <end position="180"/>
    </location>
</feature>
<reference evidence="10 11" key="1">
    <citation type="submission" date="2016-07" db="EMBL/GenBank/DDBJ databases">
        <title>Pervasive Adenine N6-methylation of Active Genes in Fungi.</title>
        <authorList>
            <consortium name="DOE Joint Genome Institute"/>
            <person name="Mondo S.J."/>
            <person name="Dannebaum R.O."/>
            <person name="Kuo R.C."/>
            <person name="Labutti K."/>
            <person name="Haridas S."/>
            <person name="Kuo A."/>
            <person name="Salamov A."/>
            <person name="Ahrendt S.R."/>
            <person name="Lipzen A."/>
            <person name="Sullivan W."/>
            <person name="Andreopoulos W.B."/>
            <person name="Clum A."/>
            <person name="Lindquist E."/>
            <person name="Daum C."/>
            <person name="Ramamoorthy G.K."/>
            <person name="Gryganskyi A."/>
            <person name="Culley D."/>
            <person name="Magnuson J.K."/>
            <person name="James T.Y."/>
            <person name="O'Malley M.A."/>
            <person name="Stajich J.E."/>
            <person name="Spatafora J.W."/>
            <person name="Visel A."/>
            <person name="Grigoriev I.V."/>
        </authorList>
    </citation>
    <scope>NUCLEOTIDE SEQUENCE [LARGE SCALE GENOMIC DNA]</scope>
    <source>
        <strain evidence="10 11">68-887.2</strain>
    </source>
</reference>
<protein>
    <recommendedName>
        <fullName evidence="9">C2H2-type domain-containing protein</fullName>
    </recommendedName>
</protein>
<name>A0A1Y2BAX8_9TREE</name>